<dbReference type="Proteomes" id="UP000011668">
    <property type="component" value="Unassembled WGS sequence"/>
</dbReference>
<sequence length="220" mass="23522">MDGRSVWQNKVQRRMNICNSEIKVQRVSDLQDGGRLVEFLAACLIAESLSEETPAPGSEVGPNENRIPFRVLEPTPIRPAIAVKRSSISWGIAGAVELGRNSAPRVVFPSEGLLDGGKTTEGRDELGTVTNDGSETSGPERGGGRGRGAHPVRRGSGLMLGRGEIDEVGDDWRCGDLVDVEVDEGEISEGTETVPFAGTRGAWIIDDLRVLVCNWGVAST</sequence>
<dbReference type="EMBL" id="AFRT01001600">
    <property type="protein sequence ID" value="ELU39856.1"/>
    <property type="molecule type" value="Genomic_DNA"/>
</dbReference>
<protein>
    <submittedName>
        <fullName evidence="2">Uncharacterized protein</fullName>
    </submittedName>
</protein>
<organism evidence="2 3">
    <name type="scientific">Thanatephorus cucumeris (strain AG1-IA)</name>
    <name type="common">Rice sheath blight fungus</name>
    <name type="synonym">Rhizoctonia solani</name>
    <dbReference type="NCBI Taxonomy" id="983506"/>
    <lineage>
        <taxon>Eukaryota</taxon>
        <taxon>Fungi</taxon>
        <taxon>Dikarya</taxon>
        <taxon>Basidiomycota</taxon>
        <taxon>Agaricomycotina</taxon>
        <taxon>Agaricomycetes</taxon>
        <taxon>Cantharellales</taxon>
        <taxon>Ceratobasidiaceae</taxon>
        <taxon>Rhizoctonia</taxon>
        <taxon>Rhizoctonia solani AG-1</taxon>
    </lineage>
</organism>
<evidence type="ECO:0000313" key="3">
    <source>
        <dbReference type="Proteomes" id="UP000011668"/>
    </source>
</evidence>
<feature type="compositionally biased region" description="Polar residues" evidence="1">
    <location>
        <begin position="128"/>
        <end position="137"/>
    </location>
</feature>
<reference evidence="2 3" key="1">
    <citation type="journal article" date="2013" name="Nat. Commun.">
        <title>The evolution and pathogenic mechanisms of the rice sheath blight pathogen.</title>
        <authorList>
            <person name="Zheng A."/>
            <person name="Lin R."/>
            <person name="Xu L."/>
            <person name="Qin P."/>
            <person name="Tang C."/>
            <person name="Ai P."/>
            <person name="Zhang D."/>
            <person name="Liu Y."/>
            <person name="Sun Z."/>
            <person name="Feng H."/>
            <person name="Wang Y."/>
            <person name="Chen Y."/>
            <person name="Liang X."/>
            <person name="Fu R."/>
            <person name="Li Q."/>
            <person name="Zhang J."/>
            <person name="Yu X."/>
            <person name="Xie Z."/>
            <person name="Ding L."/>
            <person name="Guan P."/>
            <person name="Tang J."/>
            <person name="Liang Y."/>
            <person name="Wang S."/>
            <person name="Deng Q."/>
            <person name="Li S."/>
            <person name="Zhu J."/>
            <person name="Wang L."/>
            <person name="Liu H."/>
            <person name="Li P."/>
        </authorList>
    </citation>
    <scope>NUCLEOTIDE SEQUENCE [LARGE SCALE GENOMIC DNA]</scope>
    <source>
        <strain evidence="3">AG-1 IA</strain>
    </source>
</reference>
<dbReference type="AlphaFoldDB" id="L8WNY7"/>
<comment type="caution">
    <text evidence="2">The sequence shown here is derived from an EMBL/GenBank/DDBJ whole genome shotgun (WGS) entry which is preliminary data.</text>
</comment>
<accession>L8WNY7</accession>
<gene>
    <name evidence="2" type="ORF">AG1IA_06137</name>
</gene>
<keyword evidence="3" id="KW-1185">Reference proteome</keyword>
<feature type="region of interest" description="Disordered" evidence="1">
    <location>
        <begin position="110"/>
        <end position="157"/>
    </location>
</feature>
<dbReference type="HOGENOM" id="CLU_1256784_0_0_1"/>
<evidence type="ECO:0000256" key="1">
    <source>
        <dbReference type="SAM" id="MobiDB-lite"/>
    </source>
</evidence>
<name>L8WNY7_THACA</name>
<proteinExistence type="predicted"/>
<evidence type="ECO:0000313" key="2">
    <source>
        <dbReference type="EMBL" id="ELU39856.1"/>
    </source>
</evidence>